<feature type="domain" description="Gliding motility protein GldL-like N-terminal" evidence="3">
    <location>
        <begin position="19"/>
        <end position="79"/>
    </location>
</feature>
<dbReference type="InterPro" id="IPR019852">
    <property type="entry name" value="Motility-assoc_prot_GldL"/>
</dbReference>
<feature type="transmembrane region" description="Helical" evidence="2">
    <location>
        <begin position="43"/>
        <end position="61"/>
    </location>
</feature>
<accession>A0ABS2EWJ1</accession>
<dbReference type="RefSeq" id="WP_204476203.1">
    <property type="nucleotide sequence ID" value="NZ_JACJJW010000027.1"/>
</dbReference>
<keyword evidence="2" id="KW-1133">Transmembrane helix</keyword>
<keyword evidence="5" id="KW-1185">Reference proteome</keyword>
<keyword evidence="2" id="KW-0812">Transmembrane</keyword>
<feature type="coiled-coil region" evidence="1">
    <location>
        <begin position="100"/>
        <end position="127"/>
    </location>
</feature>
<keyword evidence="1" id="KW-0175">Coiled coil</keyword>
<feature type="transmembrane region" description="Helical" evidence="2">
    <location>
        <begin position="15"/>
        <end position="37"/>
    </location>
</feature>
<dbReference type="Proteomes" id="UP000703295">
    <property type="component" value="Unassembled WGS sequence"/>
</dbReference>
<name>A0ABS2EWJ1_9BACE</name>
<evidence type="ECO:0000313" key="4">
    <source>
        <dbReference type="EMBL" id="MBM6759032.1"/>
    </source>
</evidence>
<reference evidence="4 5" key="1">
    <citation type="journal article" date="2021" name="Sci. Rep.">
        <title>The distribution of antibiotic resistance genes in chicken gut microbiota commensals.</title>
        <authorList>
            <person name="Juricova H."/>
            <person name="Matiasovicova J."/>
            <person name="Kubasova T."/>
            <person name="Cejkova D."/>
            <person name="Rychlik I."/>
        </authorList>
    </citation>
    <scope>NUCLEOTIDE SEQUENCE [LARGE SCALE GENOMIC DNA]</scope>
    <source>
        <strain evidence="4 5">An801</strain>
    </source>
</reference>
<protein>
    <submittedName>
        <fullName evidence="4">Gliding motility protein GldL</fullName>
    </submittedName>
</protein>
<evidence type="ECO:0000313" key="5">
    <source>
        <dbReference type="Proteomes" id="UP000703295"/>
    </source>
</evidence>
<dbReference type="Pfam" id="PF22827">
    <property type="entry name" value="GldL_N"/>
    <property type="match status" value="1"/>
</dbReference>
<dbReference type="EMBL" id="JACJJW010000027">
    <property type="protein sequence ID" value="MBM6759032.1"/>
    <property type="molecule type" value="Genomic_DNA"/>
</dbReference>
<evidence type="ECO:0000256" key="1">
    <source>
        <dbReference type="SAM" id="Coils"/>
    </source>
</evidence>
<gene>
    <name evidence="4" type="primary">gldL</name>
    <name evidence="4" type="ORF">H6A31_10140</name>
</gene>
<dbReference type="NCBIfam" id="TIGR03513">
    <property type="entry name" value="GldL_gliding"/>
    <property type="match status" value="1"/>
</dbReference>
<sequence>MSLRSFLGSRAGKNFYNICYCWGACLVILGAVLTIMHATHANLFLMIGLCTEVFIFFISGFDEPSREYKWERVYPILNDKNANTDPHVARYNVKTVAGGSANYQKALEQLNRNVETLNELYINKLNELYEAQIKQLKNGGSQMDVQESTRKLADEIAALNEKYRKMLDTMN</sequence>
<evidence type="ECO:0000259" key="3">
    <source>
        <dbReference type="Pfam" id="PF22827"/>
    </source>
</evidence>
<evidence type="ECO:0000256" key="2">
    <source>
        <dbReference type="SAM" id="Phobius"/>
    </source>
</evidence>
<comment type="caution">
    <text evidence="4">The sequence shown here is derived from an EMBL/GenBank/DDBJ whole genome shotgun (WGS) entry which is preliminary data.</text>
</comment>
<keyword evidence="2" id="KW-0472">Membrane</keyword>
<dbReference type="InterPro" id="IPR055087">
    <property type="entry name" value="GldL-like_N"/>
</dbReference>
<proteinExistence type="predicted"/>
<organism evidence="4 5">
    <name type="scientific">Bacteroides mediterraneensis</name>
    <dbReference type="NCBI Taxonomy" id="1841856"/>
    <lineage>
        <taxon>Bacteria</taxon>
        <taxon>Pseudomonadati</taxon>
        <taxon>Bacteroidota</taxon>
        <taxon>Bacteroidia</taxon>
        <taxon>Bacteroidales</taxon>
        <taxon>Bacteroidaceae</taxon>
        <taxon>Bacteroides</taxon>
    </lineage>
</organism>